<dbReference type="PANTHER" id="PTHR47657">
    <property type="entry name" value="STEROL REGULATORY ELEMENT-BINDING PROTEIN ECM22"/>
    <property type="match status" value="1"/>
</dbReference>
<dbReference type="InterPro" id="IPR013087">
    <property type="entry name" value="Znf_C2H2_type"/>
</dbReference>
<reference evidence="3" key="1">
    <citation type="journal article" date="2020" name="Stud. Mycol.">
        <title>101 Dothideomycetes genomes: a test case for predicting lifestyles and emergence of pathogens.</title>
        <authorList>
            <person name="Haridas S."/>
            <person name="Albert R."/>
            <person name="Binder M."/>
            <person name="Bloem J."/>
            <person name="Labutti K."/>
            <person name="Salamov A."/>
            <person name="Andreopoulos B."/>
            <person name="Baker S."/>
            <person name="Barry K."/>
            <person name="Bills G."/>
            <person name="Bluhm B."/>
            <person name="Cannon C."/>
            <person name="Castanera R."/>
            <person name="Culley D."/>
            <person name="Daum C."/>
            <person name="Ezra D."/>
            <person name="Gonzalez J."/>
            <person name="Henrissat B."/>
            <person name="Kuo A."/>
            <person name="Liang C."/>
            <person name="Lipzen A."/>
            <person name="Lutzoni F."/>
            <person name="Magnuson J."/>
            <person name="Mondo S."/>
            <person name="Nolan M."/>
            <person name="Ohm R."/>
            <person name="Pangilinan J."/>
            <person name="Park H.-J."/>
            <person name="Ramirez L."/>
            <person name="Alfaro M."/>
            <person name="Sun H."/>
            <person name="Tritt A."/>
            <person name="Yoshinaga Y."/>
            <person name="Zwiers L.-H."/>
            <person name="Turgeon B."/>
            <person name="Goodwin S."/>
            <person name="Spatafora J."/>
            <person name="Crous P."/>
            <person name="Grigoriev I."/>
        </authorList>
    </citation>
    <scope>NUCLEOTIDE SEQUENCE</scope>
    <source>
        <strain evidence="3">CBS 175.79</strain>
    </source>
</reference>
<evidence type="ECO:0000313" key="4">
    <source>
        <dbReference type="Proteomes" id="UP000799778"/>
    </source>
</evidence>
<protein>
    <recommendedName>
        <fullName evidence="2">C2H2-type domain-containing protein</fullName>
    </recommendedName>
</protein>
<dbReference type="GO" id="GO:0000981">
    <property type="term" value="F:DNA-binding transcription factor activity, RNA polymerase II-specific"/>
    <property type="evidence" value="ECO:0007669"/>
    <property type="project" value="TreeGrafter"/>
</dbReference>
<dbReference type="AlphaFoldDB" id="A0A6A5XZ00"/>
<dbReference type="PROSITE" id="PS00028">
    <property type="entry name" value="ZINC_FINGER_C2H2_1"/>
    <property type="match status" value="1"/>
</dbReference>
<sequence length="538" mass="60732">MPPIRFGTHDLLQHDPRYGILICRECQYAIQKSALKSHLLRHKIYREERQSLLSSLSKLELFEPDDVPLPAPSTPPINALPLLDGFRCLAPECGNLCASSKRMRRHWSESHGLSEASDLATLARSAKIQTFFRGTKIRYFEVTLPTTQSSTVASPARIQKSPTPDINQHDITDENSERQTKQSSPPRLFQDDQVADSRGSVDQVNLDTLTYFHHFLTKTSLALPRGSTTHFWQTDIVSQALCCRWLMCGLMAVAAYHLAILSEDRDVEEMHRERAFLYLADFRNSRDRALERDVEPAGAAMQDQLSQASERISCLIQCIHWTANALPHNQNIRPRFATMSPLEFAMTAIQCLSRSNLVNDLDNTRTYNPDDRGYSFAQANRIVQSVAPPDASESPEESTQYTRSSLLSRLDTLPTRMANIYSPPRFKFDVHEVFVTLESIAALIQCCEVSFASDDLETTWSGMAMWLTKIPESFRTMVGQGIQIALVVLAHWALLVKRAENCGCWYLSGWVEKIVHEVQKSLQAESEAVQGLVADLLC</sequence>
<dbReference type="RefSeq" id="XP_033386884.1">
    <property type="nucleotide sequence ID" value="XM_033526887.1"/>
</dbReference>
<dbReference type="OrthoDB" id="416217at2759"/>
<organism evidence="3 4">
    <name type="scientific">Aaosphaeria arxii CBS 175.79</name>
    <dbReference type="NCBI Taxonomy" id="1450172"/>
    <lineage>
        <taxon>Eukaryota</taxon>
        <taxon>Fungi</taxon>
        <taxon>Dikarya</taxon>
        <taxon>Ascomycota</taxon>
        <taxon>Pezizomycotina</taxon>
        <taxon>Dothideomycetes</taxon>
        <taxon>Pleosporomycetidae</taxon>
        <taxon>Pleosporales</taxon>
        <taxon>Pleosporales incertae sedis</taxon>
        <taxon>Aaosphaeria</taxon>
    </lineage>
</organism>
<dbReference type="InterPro" id="IPR052400">
    <property type="entry name" value="Zn2-C6_fungal_TF"/>
</dbReference>
<dbReference type="Proteomes" id="UP000799778">
    <property type="component" value="Unassembled WGS sequence"/>
</dbReference>
<gene>
    <name evidence="3" type="ORF">BU24DRAFT_418069</name>
</gene>
<keyword evidence="4" id="KW-1185">Reference proteome</keyword>
<feature type="region of interest" description="Disordered" evidence="1">
    <location>
        <begin position="151"/>
        <end position="196"/>
    </location>
</feature>
<accession>A0A6A5XZ00</accession>
<dbReference type="InterPro" id="IPR022698">
    <property type="entry name" value="OrsD"/>
</dbReference>
<dbReference type="GeneID" id="54284284"/>
<name>A0A6A5XZ00_9PLEO</name>
<dbReference type="EMBL" id="ML978067">
    <property type="protein sequence ID" value="KAF2018545.1"/>
    <property type="molecule type" value="Genomic_DNA"/>
</dbReference>
<feature type="domain" description="C2H2-type" evidence="2">
    <location>
        <begin position="88"/>
        <end position="111"/>
    </location>
</feature>
<evidence type="ECO:0000313" key="3">
    <source>
        <dbReference type="EMBL" id="KAF2018545.1"/>
    </source>
</evidence>
<feature type="compositionally biased region" description="Basic and acidic residues" evidence="1">
    <location>
        <begin position="167"/>
        <end position="180"/>
    </location>
</feature>
<proteinExistence type="predicted"/>
<dbReference type="PANTHER" id="PTHR47657:SF3">
    <property type="entry name" value="ORSELLINIC ACID_F9775 BIOSYNTHESIS CLUSTER PROTEIN D-RELATED"/>
    <property type="match status" value="1"/>
</dbReference>
<evidence type="ECO:0000256" key="1">
    <source>
        <dbReference type="SAM" id="MobiDB-lite"/>
    </source>
</evidence>
<dbReference type="Pfam" id="PF12013">
    <property type="entry name" value="OrsD"/>
    <property type="match status" value="1"/>
</dbReference>
<evidence type="ECO:0000259" key="2">
    <source>
        <dbReference type="PROSITE" id="PS00028"/>
    </source>
</evidence>
<dbReference type="SMART" id="SM00355">
    <property type="entry name" value="ZnF_C2H2"/>
    <property type="match status" value="2"/>
</dbReference>